<gene>
    <name evidence="2" type="ORF">FB45DRAFT_722198</name>
</gene>
<accession>A0AAD7FYE7</accession>
<dbReference type="AlphaFoldDB" id="A0AAD7FYE7"/>
<keyword evidence="3" id="KW-1185">Reference proteome</keyword>
<sequence>RGTIVAEAIVLTSPVEEYNGTDVVVKWVWTSKTHTAEADLVRHARNLAETENPHMLDHLPHFLCVEEVEIDPSEDLVLRVVVQEPLEPLDDPRLTGEELAKAFKDIFECYRWLVEVAKILHRDISVSNLM</sequence>
<dbReference type="InterPro" id="IPR011009">
    <property type="entry name" value="Kinase-like_dom_sf"/>
</dbReference>
<name>A0AAD7FYE7_9AGAR</name>
<organism evidence="2 3">
    <name type="scientific">Roridomyces roridus</name>
    <dbReference type="NCBI Taxonomy" id="1738132"/>
    <lineage>
        <taxon>Eukaryota</taxon>
        <taxon>Fungi</taxon>
        <taxon>Dikarya</taxon>
        <taxon>Basidiomycota</taxon>
        <taxon>Agaricomycotina</taxon>
        <taxon>Agaricomycetes</taxon>
        <taxon>Agaricomycetidae</taxon>
        <taxon>Agaricales</taxon>
        <taxon>Marasmiineae</taxon>
        <taxon>Mycenaceae</taxon>
        <taxon>Roridomyces</taxon>
    </lineage>
</organism>
<proteinExistence type="predicted"/>
<comment type="caution">
    <text evidence="2">The sequence shown here is derived from an EMBL/GenBank/DDBJ whole genome shotgun (WGS) entry which is preliminary data.</text>
</comment>
<dbReference type="Pfam" id="PF17667">
    <property type="entry name" value="Pkinase_fungal"/>
    <property type="match status" value="1"/>
</dbReference>
<dbReference type="EMBL" id="JARKIF010000001">
    <property type="protein sequence ID" value="KAJ7650261.1"/>
    <property type="molecule type" value="Genomic_DNA"/>
</dbReference>
<dbReference type="Proteomes" id="UP001221142">
    <property type="component" value="Unassembled WGS sequence"/>
</dbReference>
<feature type="non-terminal residue" evidence="2">
    <location>
        <position position="130"/>
    </location>
</feature>
<feature type="non-terminal residue" evidence="2">
    <location>
        <position position="1"/>
    </location>
</feature>
<evidence type="ECO:0000313" key="3">
    <source>
        <dbReference type="Proteomes" id="UP001221142"/>
    </source>
</evidence>
<evidence type="ECO:0000313" key="2">
    <source>
        <dbReference type="EMBL" id="KAJ7650261.1"/>
    </source>
</evidence>
<dbReference type="InterPro" id="IPR040976">
    <property type="entry name" value="Pkinase_fungal"/>
</dbReference>
<protein>
    <recommendedName>
        <fullName evidence="1">Fungal-type protein kinase domain-containing protein</fullName>
    </recommendedName>
</protein>
<evidence type="ECO:0000259" key="1">
    <source>
        <dbReference type="Pfam" id="PF17667"/>
    </source>
</evidence>
<dbReference type="SUPFAM" id="SSF56112">
    <property type="entry name" value="Protein kinase-like (PK-like)"/>
    <property type="match status" value="1"/>
</dbReference>
<feature type="domain" description="Fungal-type protein kinase" evidence="1">
    <location>
        <begin position="80"/>
        <end position="130"/>
    </location>
</feature>
<reference evidence="2" key="1">
    <citation type="submission" date="2023-03" db="EMBL/GenBank/DDBJ databases">
        <title>Massive genome expansion in bonnet fungi (Mycena s.s.) driven by repeated elements and novel gene families across ecological guilds.</title>
        <authorList>
            <consortium name="Lawrence Berkeley National Laboratory"/>
            <person name="Harder C.B."/>
            <person name="Miyauchi S."/>
            <person name="Viragh M."/>
            <person name="Kuo A."/>
            <person name="Thoen E."/>
            <person name="Andreopoulos B."/>
            <person name="Lu D."/>
            <person name="Skrede I."/>
            <person name="Drula E."/>
            <person name="Henrissat B."/>
            <person name="Morin E."/>
            <person name="Kohler A."/>
            <person name="Barry K."/>
            <person name="LaButti K."/>
            <person name="Morin E."/>
            <person name="Salamov A."/>
            <person name="Lipzen A."/>
            <person name="Mereny Z."/>
            <person name="Hegedus B."/>
            <person name="Baldrian P."/>
            <person name="Stursova M."/>
            <person name="Weitz H."/>
            <person name="Taylor A."/>
            <person name="Grigoriev I.V."/>
            <person name="Nagy L.G."/>
            <person name="Martin F."/>
            <person name="Kauserud H."/>
        </authorList>
    </citation>
    <scope>NUCLEOTIDE SEQUENCE</scope>
    <source>
        <strain evidence="2">9284</strain>
    </source>
</reference>